<dbReference type="AlphaFoldDB" id="A0ABC8TDT1"/>
<proteinExistence type="predicted"/>
<protein>
    <recommendedName>
        <fullName evidence="4">Transposase MuDR plant domain-containing protein</fullName>
    </recommendedName>
</protein>
<dbReference type="EMBL" id="CAUOFW020004858">
    <property type="protein sequence ID" value="CAK9167543.1"/>
    <property type="molecule type" value="Genomic_DNA"/>
</dbReference>
<feature type="non-terminal residue" evidence="2">
    <location>
        <position position="1"/>
    </location>
</feature>
<feature type="compositionally biased region" description="Polar residues" evidence="1">
    <location>
        <begin position="101"/>
        <end position="110"/>
    </location>
</feature>
<comment type="caution">
    <text evidence="2">The sequence shown here is derived from an EMBL/GenBank/DDBJ whole genome shotgun (WGS) entry which is preliminary data.</text>
</comment>
<sequence length="200" mass="22777">FWRKMGEFEHDIVVLSGINVESEVGNVETGVANVHFEVGNGEIDVGDNDKEDDVYGFSFEDEDWRGEGDDVPDSRNDCQYVRPISTCEEWDASSDGFLDYQSGNEGGRSNSDSDDLENMNGDNKRKKKSKVYDTSEYGTEFHVENGGNSDWDFCVGMLFENLDLFRDALRDYIIKKGIKVIRKKNERTTVIVHRAAERCK</sequence>
<name>A0ABC8TDT1_9AQUA</name>
<evidence type="ECO:0008006" key="4">
    <source>
        <dbReference type="Google" id="ProtNLM"/>
    </source>
</evidence>
<gene>
    <name evidence="2" type="ORF">ILEXP_LOCUS36820</name>
</gene>
<accession>A0ABC8TDT1</accession>
<evidence type="ECO:0000256" key="1">
    <source>
        <dbReference type="SAM" id="MobiDB-lite"/>
    </source>
</evidence>
<feature type="region of interest" description="Disordered" evidence="1">
    <location>
        <begin position="98"/>
        <end position="131"/>
    </location>
</feature>
<evidence type="ECO:0000313" key="2">
    <source>
        <dbReference type="EMBL" id="CAK9167543.1"/>
    </source>
</evidence>
<evidence type="ECO:0000313" key="3">
    <source>
        <dbReference type="Proteomes" id="UP001642360"/>
    </source>
</evidence>
<organism evidence="2 3">
    <name type="scientific">Ilex paraguariensis</name>
    <name type="common">yerba mate</name>
    <dbReference type="NCBI Taxonomy" id="185542"/>
    <lineage>
        <taxon>Eukaryota</taxon>
        <taxon>Viridiplantae</taxon>
        <taxon>Streptophyta</taxon>
        <taxon>Embryophyta</taxon>
        <taxon>Tracheophyta</taxon>
        <taxon>Spermatophyta</taxon>
        <taxon>Magnoliopsida</taxon>
        <taxon>eudicotyledons</taxon>
        <taxon>Gunneridae</taxon>
        <taxon>Pentapetalae</taxon>
        <taxon>asterids</taxon>
        <taxon>campanulids</taxon>
        <taxon>Aquifoliales</taxon>
        <taxon>Aquifoliaceae</taxon>
        <taxon>Ilex</taxon>
    </lineage>
</organism>
<keyword evidence="3" id="KW-1185">Reference proteome</keyword>
<dbReference type="Proteomes" id="UP001642360">
    <property type="component" value="Unassembled WGS sequence"/>
</dbReference>
<reference evidence="2 3" key="1">
    <citation type="submission" date="2024-02" db="EMBL/GenBank/DDBJ databases">
        <authorList>
            <person name="Vignale AGUSTIN F."/>
            <person name="Sosa J E."/>
            <person name="Modenutti C."/>
        </authorList>
    </citation>
    <scope>NUCLEOTIDE SEQUENCE [LARGE SCALE GENOMIC DNA]</scope>
</reference>